<evidence type="ECO:0000256" key="2">
    <source>
        <dbReference type="ARBA" id="ARBA00022723"/>
    </source>
</evidence>
<accession>A0ABW3UJM9</accession>
<dbReference type="InterPro" id="IPR041802">
    <property type="entry name" value="MPP_YfcE"/>
</dbReference>
<dbReference type="Proteomes" id="UP001597180">
    <property type="component" value="Unassembled WGS sequence"/>
</dbReference>
<comment type="cofactor">
    <cofactor evidence="4">
        <name>a divalent metal cation</name>
        <dbReference type="ChEBI" id="CHEBI:60240"/>
    </cofactor>
</comment>
<dbReference type="SUPFAM" id="SSF56300">
    <property type="entry name" value="Metallo-dependent phosphatases"/>
    <property type="match status" value="1"/>
</dbReference>
<evidence type="ECO:0000256" key="1">
    <source>
        <dbReference type="ARBA" id="ARBA00008950"/>
    </source>
</evidence>
<gene>
    <name evidence="6" type="ORF">ACFQ4B_06345</name>
</gene>
<evidence type="ECO:0000256" key="3">
    <source>
        <dbReference type="ARBA" id="ARBA00022801"/>
    </source>
</evidence>
<dbReference type="InterPro" id="IPR020935">
    <property type="entry name" value="PdiEstase_YfcE_CS"/>
</dbReference>
<dbReference type="InterPro" id="IPR029052">
    <property type="entry name" value="Metallo-depent_PP-like"/>
</dbReference>
<dbReference type="EMBL" id="JBHTLU010000012">
    <property type="protein sequence ID" value="MFD1219730.1"/>
    <property type="molecule type" value="Genomic_DNA"/>
</dbReference>
<name>A0ABW3UJM9_9BACL</name>
<dbReference type="CDD" id="cd00841">
    <property type="entry name" value="MPP_YfcE"/>
    <property type="match status" value="1"/>
</dbReference>
<dbReference type="InterPro" id="IPR024654">
    <property type="entry name" value="Calcineurin-like_PHP_lpxH"/>
</dbReference>
<dbReference type="InterPro" id="IPR000979">
    <property type="entry name" value="Phosphodiesterase_MJ0936/Vps29"/>
</dbReference>
<keyword evidence="3" id="KW-0378">Hydrolase</keyword>
<dbReference type="PANTHER" id="PTHR11124">
    <property type="entry name" value="VACUOLAR SORTING PROTEIN VPS29"/>
    <property type="match status" value="1"/>
</dbReference>
<evidence type="ECO:0000313" key="7">
    <source>
        <dbReference type="Proteomes" id="UP001597180"/>
    </source>
</evidence>
<evidence type="ECO:0000256" key="4">
    <source>
        <dbReference type="RuleBase" id="RU362039"/>
    </source>
</evidence>
<reference evidence="7" key="1">
    <citation type="journal article" date="2019" name="Int. J. Syst. Evol. Microbiol.">
        <title>The Global Catalogue of Microorganisms (GCM) 10K type strain sequencing project: providing services to taxonomists for standard genome sequencing and annotation.</title>
        <authorList>
            <consortium name="The Broad Institute Genomics Platform"/>
            <consortium name="The Broad Institute Genome Sequencing Center for Infectious Disease"/>
            <person name="Wu L."/>
            <person name="Ma J."/>
        </authorList>
    </citation>
    <scope>NUCLEOTIDE SEQUENCE [LARGE SCALE GENOMIC DNA]</scope>
    <source>
        <strain evidence="7">CCUG 53270</strain>
    </source>
</reference>
<dbReference type="PROSITE" id="PS01269">
    <property type="entry name" value="UPF0025"/>
    <property type="match status" value="1"/>
</dbReference>
<proteinExistence type="inferred from homology"/>
<comment type="similarity">
    <text evidence="1 4">Belongs to the metallophosphoesterase superfamily. YfcE family.</text>
</comment>
<organism evidence="6 7">
    <name type="scientific">Paenibacillus vulneris</name>
    <dbReference type="NCBI Taxonomy" id="1133364"/>
    <lineage>
        <taxon>Bacteria</taxon>
        <taxon>Bacillati</taxon>
        <taxon>Bacillota</taxon>
        <taxon>Bacilli</taxon>
        <taxon>Bacillales</taxon>
        <taxon>Paenibacillaceae</taxon>
        <taxon>Paenibacillus</taxon>
    </lineage>
</organism>
<evidence type="ECO:0000259" key="5">
    <source>
        <dbReference type="Pfam" id="PF12850"/>
    </source>
</evidence>
<dbReference type="Pfam" id="PF12850">
    <property type="entry name" value="Metallophos_2"/>
    <property type="match status" value="1"/>
</dbReference>
<comment type="caution">
    <text evidence="6">The sequence shown here is derived from an EMBL/GenBank/DDBJ whole genome shotgun (WGS) entry which is preliminary data.</text>
</comment>
<protein>
    <recommendedName>
        <fullName evidence="4">Phosphoesterase</fullName>
        <ecNumber evidence="4">3.1.4.-</ecNumber>
    </recommendedName>
</protein>
<feature type="domain" description="Calcineurin-like phosphoesterase" evidence="5">
    <location>
        <begin position="1"/>
        <end position="150"/>
    </location>
</feature>
<dbReference type="Gene3D" id="3.60.21.10">
    <property type="match status" value="1"/>
</dbReference>
<sequence>MRIGVVSDTHMFRRAKQLPQALLEGLHGVDLILHAGDWVDPGVVRLFEAIAPTDGVAGNNDGADIIERFGRQKVLNLSGWRIGLVHGDGGLKSTLEQAIDAFRDMSVDVILFGHSHIPYQGMHDGTLLLNPGSPTDKRRQPQYSYGIMELGSTIQATLYYYD</sequence>
<keyword evidence="7" id="KW-1185">Reference proteome</keyword>
<dbReference type="RefSeq" id="WP_345595204.1">
    <property type="nucleotide sequence ID" value="NZ_BAABJG010000055.1"/>
</dbReference>
<dbReference type="NCBIfam" id="TIGR00040">
    <property type="entry name" value="yfcE"/>
    <property type="match status" value="1"/>
</dbReference>
<evidence type="ECO:0000313" key="6">
    <source>
        <dbReference type="EMBL" id="MFD1219730.1"/>
    </source>
</evidence>
<keyword evidence="2 4" id="KW-0479">Metal-binding</keyword>
<dbReference type="EC" id="3.1.4.-" evidence="4"/>